<dbReference type="InterPro" id="IPR040389">
    <property type="entry name" value="SMR"/>
</dbReference>
<dbReference type="GO" id="GO:0005634">
    <property type="term" value="C:nucleus"/>
    <property type="evidence" value="ECO:0007669"/>
    <property type="project" value="TreeGrafter"/>
</dbReference>
<dbReference type="PANTHER" id="PTHR33142">
    <property type="entry name" value="CYCLIN-DEPENDENT PROTEIN KINASE INHIBITOR SMR13"/>
    <property type="match status" value="1"/>
</dbReference>
<dbReference type="EMBL" id="JBAMMX010000015">
    <property type="protein sequence ID" value="KAK6925628.1"/>
    <property type="molecule type" value="Genomic_DNA"/>
</dbReference>
<name>A0AAN8UZ28_9MAGN</name>
<feature type="compositionally biased region" description="Low complexity" evidence="3">
    <location>
        <begin position="210"/>
        <end position="221"/>
    </location>
</feature>
<keyword evidence="1" id="KW-0649">Protein kinase inhibitor</keyword>
<evidence type="ECO:0000256" key="1">
    <source>
        <dbReference type="ARBA" id="ARBA00023013"/>
    </source>
</evidence>
<protein>
    <submittedName>
        <fullName evidence="4">Uncharacterized protein</fullName>
    </submittedName>
</protein>
<sequence length="284" mass="31992">MVPGCRDHVEQAHPDDLCSTYLHSLVLPYVSALLQRGNVFRPLSFNSMHSAHQQAEHLSCGDGRLCPSRIPLVRAASHMYFMSTVYKLDIYLQLYGMLDRRLRTRFELSSECGVGQIFAAVMLYLFSVKVRILHVAKVAKVINIYEYQSSISVIGLYVTAFARRNFDVCSVVISITFAIFRGQRTRSTMKSEGDHQGNKKKEATMDIHSADSSTTTSSNDSPKIERIDFECMEVSSNGCSTPKGKRFRIPEIGTCPPAPKKRRLVWTCSAERSPIAFFAPPHRM</sequence>
<keyword evidence="5" id="KW-1185">Reference proteome</keyword>
<evidence type="ECO:0000313" key="4">
    <source>
        <dbReference type="EMBL" id="KAK6925628.1"/>
    </source>
</evidence>
<feature type="region of interest" description="Disordered" evidence="3">
    <location>
        <begin position="188"/>
        <end position="222"/>
    </location>
</feature>
<evidence type="ECO:0000313" key="5">
    <source>
        <dbReference type="Proteomes" id="UP001370490"/>
    </source>
</evidence>
<evidence type="ECO:0000256" key="3">
    <source>
        <dbReference type="SAM" id="MobiDB-lite"/>
    </source>
</evidence>
<dbReference type="GO" id="GO:0004860">
    <property type="term" value="F:protein kinase inhibitor activity"/>
    <property type="evidence" value="ECO:0007669"/>
    <property type="project" value="UniProtKB-KW"/>
</dbReference>
<keyword evidence="2" id="KW-0131">Cell cycle</keyword>
<comment type="caution">
    <text evidence="4">The sequence shown here is derived from an EMBL/GenBank/DDBJ whole genome shotgun (WGS) entry which is preliminary data.</text>
</comment>
<evidence type="ECO:0000256" key="2">
    <source>
        <dbReference type="ARBA" id="ARBA00023306"/>
    </source>
</evidence>
<gene>
    <name evidence="4" type="ORF">RJ641_007347</name>
</gene>
<dbReference type="AlphaFoldDB" id="A0AAN8UZ28"/>
<proteinExistence type="predicted"/>
<feature type="compositionally biased region" description="Basic and acidic residues" evidence="3">
    <location>
        <begin position="189"/>
        <end position="209"/>
    </location>
</feature>
<reference evidence="4 5" key="1">
    <citation type="submission" date="2023-12" db="EMBL/GenBank/DDBJ databases">
        <title>A high-quality genome assembly for Dillenia turbinata (Dilleniales).</title>
        <authorList>
            <person name="Chanderbali A."/>
        </authorList>
    </citation>
    <scope>NUCLEOTIDE SEQUENCE [LARGE SCALE GENOMIC DNA]</scope>
    <source>
        <strain evidence="4">LSX21</strain>
        <tissue evidence="4">Leaf</tissue>
    </source>
</reference>
<dbReference type="PANTHER" id="PTHR33142:SF8">
    <property type="entry name" value="CYCLIN-DEPENDENT PROTEIN KINASE INHIBITOR SMR9"/>
    <property type="match status" value="1"/>
</dbReference>
<dbReference type="GO" id="GO:0032875">
    <property type="term" value="P:regulation of DNA endoreduplication"/>
    <property type="evidence" value="ECO:0007669"/>
    <property type="project" value="InterPro"/>
</dbReference>
<accession>A0AAN8UZ28</accession>
<dbReference type="Proteomes" id="UP001370490">
    <property type="component" value="Unassembled WGS sequence"/>
</dbReference>
<organism evidence="4 5">
    <name type="scientific">Dillenia turbinata</name>
    <dbReference type="NCBI Taxonomy" id="194707"/>
    <lineage>
        <taxon>Eukaryota</taxon>
        <taxon>Viridiplantae</taxon>
        <taxon>Streptophyta</taxon>
        <taxon>Embryophyta</taxon>
        <taxon>Tracheophyta</taxon>
        <taxon>Spermatophyta</taxon>
        <taxon>Magnoliopsida</taxon>
        <taxon>eudicotyledons</taxon>
        <taxon>Gunneridae</taxon>
        <taxon>Pentapetalae</taxon>
        <taxon>Dilleniales</taxon>
        <taxon>Dilleniaceae</taxon>
        <taxon>Dillenia</taxon>
    </lineage>
</organism>